<name>A0A9N8QHA8_9BASI</name>
<keyword evidence="2" id="KW-1185">Reference proteome</keyword>
<sequence length="456" mass="50873">MAGRSTIAMALAAQTKEEAMEHLGRAQKTWTDSEQQFDSDHHDGLVHQLRMFAVKLAVSNNLERHGKDRKFYGRSELTLMLLVLEERMNQSPFTVPSSMQTQVLILLSFYSGLRPSSLVQAEVGQRSVPRIQDIKIVKRGHLLFTVEITIKNLKGFAGALDAAHRQTWIIHSVTKAHNAFFELTAVMIPWLISRGVVVDTTMNKPVPDIETFLSSSSSTFECQGSGPLFVAGRAGTAKGALGHGLLRDVTRRHYTHDTANVIWTALAMEESLPTNIKDNLERSNRFYLQWGGYATRAMAQALRRSSSDDDKSGVAVQDLAIPTDLTKSELDNIESSTEMERLKTLIESSLDRIKKATGSEFGVRVPHKDLQALAEKHPIRDAVQIFLGARAKQRSTRQRSSTLSGTRPMCMHYTNKAKQKYWALPWSLGDEMASFRRVPAYVDALIAADKPVNEAP</sequence>
<reference evidence="1 2" key="1">
    <citation type="submission" date="2020-10" db="EMBL/GenBank/DDBJ databases">
        <authorList>
            <person name="Sedaghatjoo S."/>
        </authorList>
    </citation>
    <scope>NUCLEOTIDE SEQUENCE [LARGE SCALE GENOMIC DNA]</scope>
    <source>
        <strain evidence="1 2">LLFL</strain>
    </source>
</reference>
<organism evidence="1 2">
    <name type="scientific">Tilletia laevis</name>
    <dbReference type="NCBI Taxonomy" id="157183"/>
    <lineage>
        <taxon>Eukaryota</taxon>
        <taxon>Fungi</taxon>
        <taxon>Dikarya</taxon>
        <taxon>Basidiomycota</taxon>
        <taxon>Ustilaginomycotina</taxon>
        <taxon>Exobasidiomycetes</taxon>
        <taxon>Tilletiales</taxon>
        <taxon>Tilletiaceae</taxon>
        <taxon>Tilletia</taxon>
    </lineage>
</organism>
<comment type="caution">
    <text evidence="1">The sequence shown here is derived from an EMBL/GenBank/DDBJ whole genome shotgun (WGS) entry which is preliminary data.</text>
</comment>
<accession>A0A9N8QHA8</accession>
<evidence type="ECO:0000313" key="2">
    <source>
        <dbReference type="Proteomes" id="UP000836404"/>
    </source>
</evidence>
<dbReference type="Proteomes" id="UP000836404">
    <property type="component" value="Unassembled WGS sequence"/>
</dbReference>
<dbReference type="EMBL" id="CAJHJF010004996">
    <property type="protein sequence ID" value="CAD6947089.1"/>
    <property type="molecule type" value="Genomic_DNA"/>
</dbReference>
<dbReference type="AlphaFoldDB" id="A0A9N8QHA8"/>
<protein>
    <submittedName>
        <fullName evidence="1">Uncharacterized protein</fullName>
    </submittedName>
</protein>
<proteinExistence type="predicted"/>
<gene>
    <name evidence="1" type="ORF">JKILLFL_G5759</name>
</gene>
<evidence type="ECO:0000313" key="1">
    <source>
        <dbReference type="EMBL" id="CAD6947089.1"/>
    </source>
</evidence>